<feature type="region of interest" description="Disordered" evidence="1">
    <location>
        <begin position="15"/>
        <end position="45"/>
    </location>
</feature>
<evidence type="ECO:0000256" key="1">
    <source>
        <dbReference type="SAM" id="MobiDB-lite"/>
    </source>
</evidence>
<proteinExistence type="predicted"/>
<accession>W2VPQ3</accession>
<organism evidence="2 3">
    <name type="scientific">Phytophthora nicotianae CJ01A1</name>
    <dbReference type="NCBI Taxonomy" id="1317063"/>
    <lineage>
        <taxon>Eukaryota</taxon>
        <taxon>Sar</taxon>
        <taxon>Stramenopiles</taxon>
        <taxon>Oomycota</taxon>
        <taxon>Peronosporomycetes</taxon>
        <taxon>Peronosporales</taxon>
        <taxon>Peronosporaceae</taxon>
        <taxon>Phytophthora</taxon>
    </lineage>
</organism>
<protein>
    <submittedName>
        <fullName evidence="2">Uncharacterized protein</fullName>
    </submittedName>
</protein>
<evidence type="ECO:0000313" key="2">
    <source>
        <dbReference type="EMBL" id="ETP00210.1"/>
    </source>
</evidence>
<dbReference type="AlphaFoldDB" id="W2VPQ3"/>
<comment type="caution">
    <text evidence="2">The sequence shown here is derived from an EMBL/GenBank/DDBJ whole genome shotgun (WGS) entry which is preliminary data.</text>
</comment>
<dbReference type="Proteomes" id="UP000018958">
    <property type="component" value="Unassembled WGS sequence"/>
</dbReference>
<reference evidence="2 3" key="1">
    <citation type="submission" date="2013-11" db="EMBL/GenBank/DDBJ databases">
        <title>The Genome Sequence of Phytophthora parasitica CJ01A1.</title>
        <authorList>
            <consortium name="The Broad Institute Genomics Platform"/>
            <person name="Russ C."/>
            <person name="Tyler B."/>
            <person name="Panabieres F."/>
            <person name="Shan W."/>
            <person name="Tripathy S."/>
            <person name="Grunwald N."/>
            <person name="Machado M."/>
            <person name="Johnson C.S."/>
            <person name="Walker B."/>
            <person name="Young S.K."/>
            <person name="Zeng Q."/>
            <person name="Gargeya S."/>
            <person name="Fitzgerald M."/>
            <person name="Haas B."/>
            <person name="Abouelleil A."/>
            <person name="Allen A.W."/>
            <person name="Alvarado L."/>
            <person name="Arachchi H.M."/>
            <person name="Berlin A.M."/>
            <person name="Chapman S.B."/>
            <person name="Gainer-Dewar J."/>
            <person name="Goldberg J."/>
            <person name="Griggs A."/>
            <person name="Gujja S."/>
            <person name="Hansen M."/>
            <person name="Howarth C."/>
            <person name="Imamovic A."/>
            <person name="Ireland A."/>
            <person name="Larimer J."/>
            <person name="McCowan C."/>
            <person name="Murphy C."/>
            <person name="Pearson M."/>
            <person name="Poon T.W."/>
            <person name="Priest M."/>
            <person name="Roberts A."/>
            <person name="Saif S."/>
            <person name="Shea T."/>
            <person name="Sisk P."/>
            <person name="Sykes S."/>
            <person name="Wortman J."/>
            <person name="Nusbaum C."/>
            <person name="Birren B."/>
        </authorList>
    </citation>
    <scope>NUCLEOTIDE SEQUENCE [LARGE SCALE GENOMIC DNA]</scope>
    <source>
        <strain evidence="2 3">CJ01A1</strain>
    </source>
</reference>
<sequence>MKGCYLKTAGTLSSTRVNTKSNASRTSEQDVEHATGGSCASSWSTGKVTTIRHGSTKPILTVEH</sequence>
<dbReference type="EMBL" id="ANIX01004587">
    <property type="protein sequence ID" value="ETP00210.1"/>
    <property type="molecule type" value="Genomic_DNA"/>
</dbReference>
<evidence type="ECO:0000313" key="3">
    <source>
        <dbReference type="Proteomes" id="UP000018958"/>
    </source>
</evidence>
<feature type="compositionally biased region" description="Polar residues" evidence="1">
    <location>
        <begin position="15"/>
        <end position="26"/>
    </location>
</feature>
<name>W2VPQ3_PHYNI</name>
<gene>
    <name evidence="2" type="ORF">F441_22369</name>
</gene>